<dbReference type="Proteomes" id="UP001521209">
    <property type="component" value="Unassembled WGS sequence"/>
</dbReference>
<evidence type="ECO:0000313" key="3">
    <source>
        <dbReference type="Proteomes" id="UP001521209"/>
    </source>
</evidence>
<dbReference type="RefSeq" id="WP_235702889.1">
    <property type="nucleotide sequence ID" value="NZ_JAKGBZ010000003.1"/>
</dbReference>
<feature type="region of interest" description="Disordered" evidence="1">
    <location>
        <begin position="52"/>
        <end position="74"/>
    </location>
</feature>
<evidence type="ECO:0000313" key="2">
    <source>
        <dbReference type="EMBL" id="MCF3945652.1"/>
    </source>
</evidence>
<protein>
    <submittedName>
        <fullName evidence="2">Uncharacterized protein</fullName>
    </submittedName>
</protein>
<evidence type="ECO:0000256" key="1">
    <source>
        <dbReference type="SAM" id="MobiDB-lite"/>
    </source>
</evidence>
<accession>A0ABS9DSJ5</accession>
<keyword evidence="3" id="KW-1185">Reference proteome</keyword>
<dbReference type="EMBL" id="JAKGBZ010000003">
    <property type="protein sequence ID" value="MCF3945652.1"/>
    <property type="molecule type" value="Genomic_DNA"/>
</dbReference>
<reference evidence="2 3" key="1">
    <citation type="submission" date="2022-01" db="EMBL/GenBank/DDBJ databases">
        <authorList>
            <person name="Won M."/>
            <person name="Kim S.-J."/>
            <person name="Kwon S.-W."/>
        </authorList>
    </citation>
    <scope>NUCLEOTIDE SEQUENCE [LARGE SCALE GENOMIC DNA]</scope>
    <source>
        <strain evidence="2 3">KCTC 23505</strain>
    </source>
</reference>
<name>A0ABS9DSJ5_9PROT</name>
<comment type="caution">
    <text evidence="2">The sequence shown here is derived from an EMBL/GenBank/DDBJ whole genome shotgun (WGS) entry which is preliminary data.</text>
</comment>
<gene>
    <name evidence="2" type="ORF">L2A60_03000</name>
</gene>
<proteinExistence type="predicted"/>
<sequence>MIIPTQGAGAQPIAYGGGMKPASQPGFGAALTAMLAQMQATAPAPGLAVHQAHKHGHGAAIDHAGGSIAPPKLG</sequence>
<organism evidence="2 3">
    <name type="scientific">Acidiphilium iwatense</name>
    <dbReference type="NCBI Taxonomy" id="768198"/>
    <lineage>
        <taxon>Bacteria</taxon>
        <taxon>Pseudomonadati</taxon>
        <taxon>Pseudomonadota</taxon>
        <taxon>Alphaproteobacteria</taxon>
        <taxon>Acetobacterales</taxon>
        <taxon>Acidocellaceae</taxon>
        <taxon>Acidiphilium</taxon>
    </lineage>
</organism>